<reference evidence="1" key="1">
    <citation type="journal article" date="2023" name="GigaByte">
        <title>Genome assembly of the bearded iris, Iris pallida Lam.</title>
        <authorList>
            <person name="Bruccoleri R.E."/>
            <person name="Oakeley E.J."/>
            <person name="Faust A.M.E."/>
            <person name="Altorfer M."/>
            <person name="Dessus-Babus S."/>
            <person name="Burckhardt D."/>
            <person name="Oertli M."/>
            <person name="Naumann U."/>
            <person name="Petersen F."/>
            <person name="Wong J."/>
        </authorList>
    </citation>
    <scope>NUCLEOTIDE SEQUENCE</scope>
    <source>
        <strain evidence="1">GSM-AAB239-AS_SAM_17_03QT</strain>
    </source>
</reference>
<dbReference type="EMBL" id="JANAVB010029620">
    <property type="protein sequence ID" value="KAJ6814528.1"/>
    <property type="molecule type" value="Genomic_DNA"/>
</dbReference>
<reference evidence="1" key="2">
    <citation type="submission" date="2023-04" db="EMBL/GenBank/DDBJ databases">
        <authorList>
            <person name="Bruccoleri R.E."/>
            <person name="Oakeley E.J."/>
            <person name="Faust A.-M."/>
            <person name="Dessus-Babus S."/>
            <person name="Altorfer M."/>
            <person name="Burckhardt D."/>
            <person name="Oertli M."/>
            <person name="Naumann U."/>
            <person name="Petersen F."/>
            <person name="Wong J."/>
        </authorList>
    </citation>
    <scope>NUCLEOTIDE SEQUENCE</scope>
    <source>
        <strain evidence="1">GSM-AAB239-AS_SAM_17_03QT</strain>
        <tissue evidence="1">Leaf</tissue>
    </source>
</reference>
<dbReference type="AlphaFoldDB" id="A0AAX6FEF1"/>
<protein>
    <submittedName>
        <fullName evidence="1">Pollen-specific leucine-rich repeat extensin-like protein 3</fullName>
    </submittedName>
</protein>
<keyword evidence="2" id="KW-1185">Reference proteome</keyword>
<gene>
    <name evidence="1" type="ORF">M6B38_137000</name>
</gene>
<dbReference type="Proteomes" id="UP001140949">
    <property type="component" value="Unassembled WGS sequence"/>
</dbReference>
<evidence type="ECO:0000313" key="1">
    <source>
        <dbReference type="EMBL" id="KAJ6814528.1"/>
    </source>
</evidence>
<organism evidence="1 2">
    <name type="scientific">Iris pallida</name>
    <name type="common">Sweet iris</name>
    <dbReference type="NCBI Taxonomy" id="29817"/>
    <lineage>
        <taxon>Eukaryota</taxon>
        <taxon>Viridiplantae</taxon>
        <taxon>Streptophyta</taxon>
        <taxon>Embryophyta</taxon>
        <taxon>Tracheophyta</taxon>
        <taxon>Spermatophyta</taxon>
        <taxon>Magnoliopsida</taxon>
        <taxon>Liliopsida</taxon>
        <taxon>Asparagales</taxon>
        <taxon>Iridaceae</taxon>
        <taxon>Iridoideae</taxon>
        <taxon>Irideae</taxon>
        <taxon>Iris</taxon>
    </lineage>
</organism>
<proteinExistence type="predicted"/>
<comment type="caution">
    <text evidence="1">The sequence shown here is derived from an EMBL/GenBank/DDBJ whole genome shotgun (WGS) entry which is preliminary data.</text>
</comment>
<evidence type="ECO:0000313" key="2">
    <source>
        <dbReference type="Proteomes" id="UP001140949"/>
    </source>
</evidence>
<sequence length="194" mass="20612">MPCYRTREMAIDEIDGCAPPCGGVAPGRRGRFCWRRHRLEGAVAPQLRRPEDDLPVISGGEKKLGGNAGRTAVGVVQRIGGARGGRIGAFRRFWTTAVMMDLGASTATRVVLIVAGMVAPEFESARGNTTGNGCEGSINHCRVGSAAAARRTPAGTGGRWSRAASVSVRQFPFSFLSFCAGCWDVRVGLSTRTR</sequence>
<accession>A0AAX6FEF1</accession>
<name>A0AAX6FEF1_IRIPA</name>